<name>A0A5N3P3X0_9HYPH</name>
<evidence type="ECO:0000259" key="1">
    <source>
        <dbReference type="Pfam" id="PF13524"/>
    </source>
</evidence>
<dbReference type="GO" id="GO:0016740">
    <property type="term" value="F:transferase activity"/>
    <property type="evidence" value="ECO:0007669"/>
    <property type="project" value="UniProtKB-KW"/>
</dbReference>
<dbReference type="RefSeq" id="WP_150949154.1">
    <property type="nucleotide sequence ID" value="NZ_VCMV01000071.1"/>
</dbReference>
<dbReference type="AlphaFoldDB" id="A0A5N3P3X0"/>
<organism evidence="2 3">
    <name type="scientific">Microvirga brassicacearum</name>
    <dbReference type="NCBI Taxonomy" id="2580413"/>
    <lineage>
        <taxon>Bacteria</taxon>
        <taxon>Pseudomonadati</taxon>
        <taxon>Pseudomonadota</taxon>
        <taxon>Alphaproteobacteria</taxon>
        <taxon>Hyphomicrobiales</taxon>
        <taxon>Methylobacteriaceae</taxon>
        <taxon>Microvirga</taxon>
    </lineage>
</organism>
<evidence type="ECO:0000313" key="2">
    <source>
        <dbReference type="EMBL" id="KAB0264438.1"/>
    </source>
</evidence>
<dbReference type="SUPFAM" id="SSF53756">
    <property type="entry name" value="UDP-Glycosyltransferase/glycogen phosphorylase"/>
    <property type="match status" value="1"/>
</dbReference>
<reference evidence="2 3" key="1">
    <citation type="journal article" date="2019" name="Microorganisms">
        <title>Genome Insights into the Novel Species Microvirga brassicacearum, a Rapeseed Endophyte with Biotechnological Potential.</title>
        <authorList>
            <person name="Jimenez-Gomez A."/>
            <person name="Saati-Santamaria Z."/>
            <person name="Igual J.M."/>
            <person name="Rivas R."/>
            <person name="Mateos P.F."/>
            <person name="Garcia-Fraile P."/>
        </authorList>
    </citation>
    <scope>NUCLEOTIDE SEQUENCE [LARGE SCALE GENOMIC DNA]</scope>
    <source>
        <strain evidence="2 3">CDVBN77</strain>
    </source>
</reference>
<gene>
    <name evidence="2" type="ORF">FEZ63_22650</name>
</gene>
<sequence length="367" mass="40828">MKLVVFGLTISSSWGNGHATLWRGLCRALARRGQRVVFFERDVPYYAMNRDLFEIPGGELVLYGSWDEISARAKREIDEADVTVITSYCPDGVKATALVLDAPSALKVFYDLDTPMTLSRLGAKETATYIGPRLLRDFDLVLSYTGGAALTKLRSELGAGRVEPLYGHADPAFHRRVAAVPRYTSDFSYLGTYAADRQSMLRELFIEPARLAPQCRFLVGGAQYPDDFPWLPNIFFTRHLPPSEHPAFFSSSRLTLNVTRQAMAEMGWCPSGRLFEAAACRTPILSDTWEGLSRFFEPGKEILLARTADEAVAAVELSDAELKRIATAGYERTMQEHTSECRINELERLLDDCRSGSASDAVAMLEA</sequence>
<dbReference type="EMBL" id="VCMV01000071">
    <property type="protein sequence ID" value="KAB0264438.1"/>
    <property type="molecule type" value="Genomic_DNA"/>
</dbReference>
<feature type="domain" description="Spore protein YkvP/CgeB glycosyl transferase-like" evidence="1">
    <location>
        <begin position="202"/>
        <end position="347"/>
    </location>
</feature>
<proteinExistence type="predicted"/>
<protein>
    <submittedName>
        <fullName evidence="2">Glycosyltransferase</fullName>
    </submittedName>
</protein>
<comment type="caution">
    <text evidence="2">The sequence shown here is derived from an EMBL/GenBank/DDBJ whole genome shotgun (WGS) entry which is preliminary data.</text>
</comment>
<dbReference type="Proteomes" id="UP000325684">
    <property type="component" value="Unassembled WGS sequence"/>
</dbReference>
<accession>A0A5N3P3X0</accession>
<dbReference type="InterPro" id="IPR055259">
    <property type="entry name" value="YkvP/CgeB_Glyco_trans-like"/>
</dbReference>
<dbReference type="Pfam" id="PF13524">
    <property type="entry name" value="Glyco_trans_1_2"/>
    <property type="match status" value="1"/>
</dbReference>
<evidence type="ECO:0000313" key="3">
    <source>
        <dbReference type="Proteomes" id="UP000325684"/>
    </source>
</evidence>
<keyword evidence="3" id="KW-1185">Reference proteome</keyword>
<dbReference type="OrthoDB" id="9774625at2"/>
<dbReference type="Gene3D" id="3.40.50.2000">
    <property type="entry name" value="Glycogen Phosphorylase B"/>
    <property type="match status" value="1"/>
</dbReference>
<keyword evidence="2" id="KW-0808">Transferase</keyword>